<proteinExistence type="inferred from homology"/>
<reference evidence="13 14" key="1">
    <citation type="submission" date="2020-07" db="EMBL/GenBank/DDBJ databases">
        <title>Sequencing the genomes of 1000 actinobacteria strains.</title>
        <authorList>
            <person name="Klenk H.-P."/>
        </authorList>
    </citation>
    <scope>NUCLEOTIDE SEQUENCE [LARGE SCALE GENOMIC DNA]</scope>
    <source>
        <strain evidence="13 14">LI1</strain>
    </source>
</reference>
<evidence type="ECO:0000256" key="2">
    <source>
        <dbReference type="ARBA" id="ARBA00005801"/>
    </source>
</evidence>
<dbReference type="PRINTS" id="PR00864">
    <property type="entry name" value="PREPILNPTASE"/>
</dbReference>
<dbReference type="RefSeq" id="WP_179580113.1">
    <property type="nucleotide sequence ID" value="NZ_JACCFM010000001.1"/>
</dbReference>
<keyword evidence="4" id="KW-0997">Cell inner membrane</keyword>
<feature type="transmembrane region" description="Helical" evidence="10">
    <location>
        <begin position="184"/>
        <end position="202"/>
    </location>
</feature>
<feature type="transmembrane region" description="Helical" evidence="10">
    <location>
        <begin position="233"/>
        <end position="253"/>
    </location>
</feature>
<feature type="transmembrane region" description="Helical" evidence="10">
    <location>
        <begin position="156"/>
        <end position="178"/>
    </location>
</feature>
<keyword evidence="3" id="KW-1003">Cell membrane</keyword>
<keyword evidence="14" id="KW-1185">Reference proteome</keyword>
<dbReference type="GO" id="GO:0004190">
    <property type="term" value="F:aspartic-type endopeptidase activity"/>
    <property type="evidence" value="ECO:0007669"/>
    <property type="project" value="UniProtKB-EC"/>
</dbReference>
<comment type="function">
    <text evidence="9">Plays an essential role in type IV pili and type II pseudopili formation by proteolytically removing the leader sequence from substrate proteins and subsequently monomethylating the alpha-amino group of the newly exposed N-terminal phenylalanine.</text>
</comment>
<keyword evidence="9" id="KW-0511">Multifunctional enzyme</keyword>
<gene>
    <name evidence="13" type="ORF">HNR05_003318</name>
</gene>
<feature type="transmembrane region" description="Helical" evidence="10">
    <location>
        <begin position="127"/>
        <end position="149"/>
    </location>
</feature>
<dbReference type="InterPro" id="IPR050882">
    <property type="entry name" value="Prepilin_peptidase/N-MTase"/>
</dbReference>
<dbReference type="GO" id="GO:0005886">
    <property type="term" value="C:plasma membrane"/>
    <property type="evidence" value="ECO:0007669"/>
    <property type="project" value="UniProtKB-SubCell"/>
</dbReference>
<dbReference type="Pfam" id="PF06750">
    <property type="entry name" value="A24_N_bact"/>
    <property type="match status" value="1"/>
</dbReference>
<evidence type="ECO:0000256" key="6">
    <source>
        <dbReference type="ARBA" id="ARBA00022989"/>
    </source>
</evidence>
<feature type="transmembrane region" description="Helical" evidence="10">
    <location>
        <begin position="6"/>
        <end position="24"/>
    </location>
</feature>
<evidence type="ECO:0000313" key="14">
    <source>
        <dbReference type="Proteomes" id="UP000537260"/>
    </source>
</evidence>
<keyword evidence="9 13" id="KW-0378">Hydrolase</keyword>
<dbReference type="Proteomes" id="UP000537260">
    <property type="component" value="Unassembled WGS sequence"/>
</dbReference>
<dbReference type="EC" id="2.1.1.-" evidence="9"/>
<dbReference type="Gene3D" id="1.20.120.1220">
    <property type="match status" value="1"/>
</dbReference>
<organism evidence="13 14">
    <name type="scientific">Glaciibacter psychrotolerans</name>
    <dbReference type="NCBI Taxonomy" id="670054"/>
    <lineage>
        <taxon>Bacteria</taxon>
        <taxon>Bacillati</taxon>
        <taxon>Actinomycetota</taxon>
        <taxon>Actinomycetes</taxon>
        <taxon>Micrococcales</taxon>
        <taxon>Microbacteriaceae</taxon>
        <taxon>Glaciibacter</taxon>
    </lineage>
</organism>
<comment type="similarity">
    <text evidence="2 8">Belongs to the peptidase A24 family.</text>
</comment>
<keyword evidence="9 13" id="KW-0808">Transferase</keyword>
<dbReference type="AlphaFoldDB" id="A0A7Z0EIK4"/>
<comment type="caution">
    <text evidence="13">The sequence shown here is derived from an EMBL/GenBank/DDBJ whole genome shotgun (WGS) entry which is preliminary data.</text>
</comment>
<evidence type="ECO:0000256" key="3">
    <source>
        <dbReference type="ARBA" id="ARBA00022475"/>
    </source>
</evidence>
<sequence>MIALAAIPAVLGLLIGSFLNVVVYRVPRGLSVISPPSSCPRCDAQIRSYDNVPVMSWLLLRGRCRTCSAPISARYPLVEAGTALAFVAVVTWWAVQADLVQPLGVRLDILMRTGMLLGDLPTLAQTVASLLTLVAFFYLAGVSIALALIDLDVQRLPNVIVLPSYLVALVLLGTASVVSGDYEAVLRGCAGLAILWLVYFLMAMLYPGGMGFGDVKLAGVLGLYLGYLGWGELAVGAFAAFLLGGLFAVGLLVTKRAARTSGIPFGPWMLVGAWLGIFFGAWVWSGYLSLIGLS</sequence>
<keyword evidence="6 10" id="KW-1133">Transmembrane helix</keyword>
<dbReference type="GO" id="GO:0032259">
    <property type="term" value="P:methylation"/>
    <property type="evidence" value="ECO:0007669"/>
    <property type="project" value="UniProtKB-KW"/>
</dbReference>
<dbReference type="EC" id="3.4.23.43" evidence="9"/>
<dbReference type="PANTHER" id="PTHR30487">
    <property type="entry name" value="TYPE 4 PREPILIN-LIKE PROTEINS LEADER PEPTIDE-PROCESSING ENZYME"/>
    <property type="match status" value="1"/>
</dbReference>
<dbReference type="GO" id="GO:0006465">
    <property type="term" value="P:signal peptide processing"/>
    <property type="evidence" value="ECO:0007669"/>
    <property type="project" value="TreeGrafter"/>
</dbReference>
<evidence type="ECO:0000256" key="8">
    <source>
        <dbReference type="RuleBase" id="RU003793"/>
    </source>
</evidence>
<protein>
    <recommendedName>
        <fullName evidence="9">Prepilin leader peptidase/N-methyltransferase</fullName>
        <ecNumber evidence="9">2.1.1.-</ecNumber>
        <ecNumber evidence="9">3.4.23.43</ecNumber>
    </recommendedName>
</protein>
<keyword evidence="9 13" id="KW-0489">Methyltransferase</keyword>
<feature type="transmembrane region" description="Helical" evidence="10">
    <location>
        <begin position="265"/>
        <end position="284"/>
    </location>
</feature>
<dbReference type="InterPro" id="IPR014032">
    <property type="entry name" value="Peptidase_A24A_bac"/>
</dbReference>
<keyword evidence="5 9" id="KW-0812">Transmembrane</keyword>
<keyword evidence="7 10" id="KW-0472">Membrane</keyword>
<feature type="domain" description="Prepilin type IV endopeptidase peptidase" evidence="11">
    <location>
        <begin position="138"/>
        <end position="249"/>
    </location>
</feature>
<dbReference type="GO" id="GO:0008168">
    <property type="term" value="F:methyltransferase activity"/>
    <property type="evidence" value="ECO:0007669"/>
    <property type="project" value="UniProtKB-KW"/>
</dbReference>
<evidence type="ECO:0000256" key="7">
    <source>
        <dbReference type="ARBA" id="ARBA00023136"/>
    </source>
</evidence>
<comment type="subcellular location">
    <subcellularLocation>
        <location evidence="1">Cell inner membrane</location>
        <topology evidence="1">Multi-pass membrane protein</topology>
    </subcellularLocation>
    <subcellularLocation>
        <location evidence="9">Cell membrane</location>
        <topology evidence="9">Multi-pass membrane protein</topology>
    </subcellularLocation>
</comment>
<dbReference type="PANTHER" id="PTHR30487:SF0">
    <property type="entry name" value="PREPILIN LEADER PEPTIDASE_N-METHYLTRANSFERASE-RELATED"/>
    <property type="match status" value="1"/>
</dbReference>
<evidence type="ECO:0000256" key="5">
    <source>
        <dbReference type="ARBA" id="ARBA00022692"/>
    </source>
</evidence>
<accession>A0A7Z0EIK4</accession>
<dbReference type="InterPro" id="IPR010627">
    <property type="entry name" value="Prepilin_pept_A24_N"/>
</dbReference>
<evidence type="ECO:0000259" key="11">
    <source>
        <dbReference type="Pfam" id="PF01478"/>
    </source>
</evidence>
<keyword evidence="9" id="KW-0645">Protease</keyword>
<evidence type="ECO:0000256" key="10">
    <source>
        <dbReference type="SAM" id="Phobius"/>
    </source>
</evidence>
<feature type="domain" description="Prepilin peptidase A24 N-terminal" evidence="12">
    <location>
        <begin position="10"/>
        <end position="91"/>
    </location>
</feature>
<dbReference type="InterPro" id="IPR000045">
    <property type="entry name" value="Prepilin_IV_endopep_pep"/>
</dbReference>
<evidence type="ECO:0000256" key="1">
    <source>
        <dbReference type="ARBA" id="ARBA00004429"/>
    </source>
</evidence>
<dbReference type="EMBL" id="JACCFM010000001">
    <property type="protein sequence ID" value="NYJ21527.1"/>
    <property type="molecule type" value="Genomic_DNA"/>
</dbReference>
<evidence type="ECO:0000256" key="4">
    <source>
        <dbReference type="ARBA" id="ARBA00022519"/>
    </source>
</evidence>
<comment type="catalytic activity">
    <reaction evidence="9">
        <text>Typically cleaves a -Gly-|-Phe- bond to release an N-terminal, basic peptide of 5-8 residues from type IV prepilin, and then N-methylates the new N-terminal amino group, the methyl donor being S-adenosyl-L-methionine.</text>
        <dbReference type="EC" id="3.4.23.43"/>
    </reaction>
</comment>
<evidence type="ECO:0000259" key="12">
    <source>
        <dbReference type="Pfam" id="PF06750"/>
    </source>
</evidence>
<evidence type="ECO:0000313" key="13">
    <source>
        <dbReference type="EMBL" id="NYJ21527.1"/>
    </source>
</evidence>
<name>A0A7Z0EIK4_9MICO</name>
<dbReference type="Pfam" id="PF01478">
    <property type="entry name" value="Peptidase_A24"/>
    <property type="match status" value="1"/>
</dbReference>
<evidence type="ECO:0000256" key="9">
    <source>
        <dbReference type="RuleBase" id="RU003794"/>
    </source>
</evidence>